<accession>A0ABM1B9T9</accession>
<proteinExistence type="inferred from homology"/>
<comment type="similarity">
    <text evidence="2">Belongs to the akirin family.</text>
</comment>
<dbReference type="PANTHER" id="PTHR13293:SF6">
    <property type="entry name" value="AKIRIN-RELATED"/>
    <property type="match status" value="1"/>
</dbReference>
<dbReference type="Proteomes" id="UP000694941">
    <property type="component" value="Unplaced"/>
</dbReference>
<gene>
    <name evidence="6" type="primary">LOC106462355</name>
</gene>
<evidence type="ECO:0000256" key="1">
    <source>
        <dbReference type="ARBA" id="ARBA00004123"/>
    </source>
</evidence>
<protein>
    <submittedName>
        <fullName evidence="6">Akirin-2-like isoform X2</fullName>
    </submittedName>
</protein>
<name>A0ABM1B9T9_LIMPO</name>
<sequence>MACATLKRSNEWDPLSPNSERQTKRRRCVPVTLSSTIPSTSISSTTRTGETSPSPLKELSSDMTSEVSSSDSTRVPMGISSSFGQGLHSVTRKNQPLFTFRQVGFICERMMKERERKIKEEYDQVLNTKLAEQYDTFVKFTYDQMQRRLEAETPSYLS</sequence>
<dbReference type="PANTHER" id="PTHR13293">
    <property type="entry name" value="AKIRIN-RELATED"/>
    <property type="match status" value="1"/>
</dbReference>
<comment type="subcellular location">
    <subcellularLocation>
        <location evidence="1">Nucleus</location>
    </subcellularLocation>
</comment>
<feature type="compositionally biased region" description="Low complexity" evidence="4">
    <location>
        <begin position="61"/>
        <end position="73"/>
    </location>
</feature>
<evidence type="ECO:0000256" key="3">
    <source>
        <dbReference type="ARBA" id="ARBA00023242"/>
    </source>
</evidence>
<dbReference type="RefSeq" id="XP_013777727.1">
    <property type="nucleotide sequence ID" value="XM_013922273.2"/>
</dbReference>
<feature type="compositionally biased region" description="Low complexity" evidence="4">
    <location>
        <begin position="32"/>
        <end position="52"/>
    </location>
</feature>
<dbReference type="InterPro" id="IPR024132">
    <property type="entry name" value="Akirin"/>
</dbReference>
<evidence type="ECO:0000313" key="5">
    <source>
        <dbReference type="Proteomes" id="UP000694941"/>
    </source>
</evidence>
<organism evidence="5 6">
    <name type="scientific">Limulus polyphemus</name>
    <name type="common">Atlantic horseshoe crab</name>
    <dbReference type="NCBI Taxonomy" id="6850"/>
    <lineage>
        <taxon>Eukaryota</taxon>
        <taxon>Metazoa</taxon>
        <taxon>Ecdysozoa</taxon>
        <taxon>Arthropoda</taxon>
        <taxon>Chelicerata</taxon>
        <taxon>Merostomata</taxon>
        <taxon>Xiphosura</taxon>
        <taxon>Limulidae</taxon>
        <taxon>Limulus</taxon>
    </lineage>
</organism>
<evidence type="ECO:0000256" key="4">
    <source>
        <dbReference type="SAM" id="MobiDB-lite"/>
    </source>
</evidence>
<evidence type="ECO:0000256" key="2">
    <source>
        <dbReference type="ARBA" id="ARBA00005625"/>
    </source>
</evidence>
<keyword evidence="3" id="KW-0539">Nucleus</keyword>
<dbReference type="GeneID" id="106462355"/>
<reference evidence="6" key="1">
    <citation type="submission" date="2025-08" db="UniProtKB">
        <authorList>
            <consortium name="RefSeq"/>
        </authorList>
    </citation>
    <scope>IDENTIFICATION</scope>
    <source>
        <tissue evidence="6">Muscle</tissue>
    </source>
</reference>
<keyword evidence="5" id="KW-1185">Reference proteome</keyword>
<evidence type="ECO:0000313" key="6">
    <source>
        <dbReference type="RefSeq" id="XP_013777727.1"/>
    </source>
</evidence>
<feature type="region of interest" description="Disordered" evidence="4">
    <location>
        <begin position="1"/>
        <end position="87"/>
    </location>
</feature>
<dbReference type="CDD" id="cd22240">
    <property type="entry name" value="akirin"/>
    <property type="match status" value="1"/>
</dbReference>